<accession>X1QH71</accession>
<reference evidence="1" key="1">
    <citation type="journal article" date="2014" name="Front. Microbiol.">
        <title>High frequency of phylogenetically diverse reductive dehalogenase-homologous genes in deep subseafloor sedimentary metagenomes.</title>
        <authorList>
            <person name="Kawai M."/>
            <person name="Futagami T."/>
            <person name="Toyoda A."/>
            <person name="Takaki Y."/>
            <person name="Nishi S."/>
            <person name="Hori S."/>
            <person name="Arai W."/>
            <person name="Tsubouchi T."/>
            <person name="Morono Y."/>
            <person name="Uchiyama I."/>
            <person name="Ito T."/>
            <person name="Fujiyama A."/>
            <person name="Inagaki F."/>
            <person name="Takami H."/>
        </authorList>
    </citation>
    <scope>NUCLEOTIDE SEQUENCE</scope>
    <source>
        <strain evidence="1">Expedition CK06-06</strain>
    </source>
</reference>
<comment type="caution">
    <text evidence="1">The sequence shown here is derived from an EMBL/GenBank/DDBJ whole genome shotgun (WGS) entry which is preliminary data.</text>
</comment>
<evidence type="ECO:0000313" key="1">
    <source>
        <dbReference type="EMBL" id="GAI67563.1"/>
    </source>
</evidence>
<proteinExistence type="predicted"/>
<name>X1QH71_9ZZZZ</name>
<gene>
    <name evidence="1" type="ORF">S12H4_08856</name>
</gene>
<feature type="non-terminal residue" evidence="1">
    <location>
        <position position="1"/>
    </location>
</feature>
<sequence>KYTNELLKKKNVVGVGIGRKIKGGEATGELCIRVYVEKKKVKSQLKTKDLVKKEVGGIKTDVIETGKIRFQPHSFFSIAH</sequence>
<organism evidence="1">
    <name type="scientific">marine sediment metagenome</name>
    <dbReference type="NCBI Taxonomy" id="412755"/>
    <lineage>
        <taxon>unclassified sequences</taxon>
        <taxon>metagenomes</taxon>
        <taxon>ecological metagenomes</taxon>
    </lineage>
</organism>
<protein>
    <submittedName>
        <fullName evidence="1">Uncharacterized protein</fullName>
    </submittedName>
</protein>
<dbReference type="AlphaFoldDB" id="X1QH71"/>
<dbReference type="EMBL" id="BARW01003485">
    <property type="protein sequence ID" value="GAI67563.1"/>
    <property type="molecule type" value="Genomic_DNA"/>
</dbReference>